<dbReference type="GO" id="GO:0045505">
    <property type="term" value="F:dynein intermediate chain binding"/>
    <property type="evidence" value="ECO:0007669"/>
    <property type="project" value="InterPro"/>
</dbReference>
<accession>A0A8J6AWL4</accession>
<dbReference type="PANTHER" id="PTHR46532">
    <property type="entry name" value="MALE FERTILITY FACTOR KL5"/>
    <property type="match status" value="1"/>
</dbReference>
<evidence type="ECO:0000313" key="6">
    <source>
        <dbReference type="Proteomes" id="UP000717585"/>
    </source>
</evidence>
<feature type="region of interest" description="Disordered" evidence="3">
    <location>
        <begin position="1839"/>
        <end position="1861"/>
    </location>
</feature>
<evidence type="ECO:0000256" key="1">
    <source>
        <dbReference type="ARBA" id="ARBA00008887"/>
    </source>
</evidence>
<dbReference type="OrthoDB" id="7583179at2759"/>
<comment type="similarity">
    <text evidence="1">Belongs to the dynein heavy chain family.</text>
</comment>
<dbReference type="InterPro" id="IPR013594">
    <property type="entry name" value="Dynein_heavy_tail"/>
</dbReference>
<dbReference type="PANTHER" id="PTHR46532:SF4">
    <property type="entry name" value="AAA+ ATPASE DOMAIN-CONTAINING PROTEIN"/>
    <property type="match status" value="1"/>
</dbReference>
<keyword evidence="2" id="KW-0175">Coiled coil</keyword>
<dbReference type="GO" id="GO:0007018">
    <property type="term" value="P:microtubule-based movement"/>
    <property type="evidence" value="ECO:0007669"/>
    <property type="project" value="InterPro"/>
</dbReference>
<keyword evidence="6" id="KW-1185">Reference proteome</keyword>
<feature type="domain" description="Dynein heavy chain tail" evidence="4">
    <location>
        <begin position="217"/>
        <end position="796"/>
    </location>
</feature>
<organism evidence="5 6">
    <name type="scientific">Carpediemonas membranifera</name>
    <dbReference type="NCBI Taxonomy" id="201153"/>
    <lineage>
        <taxon>Eukaryota</taxon>
        <taxon>Metamonada</taxon>
        <taxon>Carpediemonas-like organisms</taxon>
        <taxon>Carpediemonas</taxon>
    </lineage>
</organism>
<dbReference type="EMBL" id="JAHDYR010000025">
    <property type="protein sequence ID" value="KAG9393405.1"/>
    <property type="molecule type" value="Genomic_DNA"/>
</dbReference>
<comment type="caution">
    <text evidence="5">The sequence shown here is derived from an EMBL/GenBank/DDBJ whole genome shotgun (WGS) entry which is preliminary data.</text>
</comment>
<gene>
    <name evidence="5" type="ORF">J8273_3541</name>
</gene>
<dbReference type="InterPro" id="IPR026983">
    <property type="entry name" value="DHC"/>
</dbReference>
<evidence type="ECO:0000259" key="4">
    <source>
        <dbReference type="Pfam" id="PF08385"/>
    </source>
</evidence>
<reference evidence="5" key="1">
    <citation type="submission" date="2021-05" db="EMBL/GenBank/DDBJ databases">
        <title>A free-living protist that lacks canonical eukaryotic 1 DNA replication and segregation systems.</title>
        <authorList>
            <person name="Salas-Leiva D.E."/>
            <person name="Tromer E.C."/>
            <person name="Curtis B.A."/>
            <person name="Jerlstrom-Hultqvist J."/>
            <person name="Kolisko M."/>
            <person name="Yi Z."/>
            <person name="Salas-Leiva J.S."/>
            <person name="Gallot-Lavallee L."/>
            <person name="Kops G.J.P.L."/>
            <person name="Archibald J.M."/>
            <person name="Simpson A.G.B."/>
            <person name="Roger A.J."/>
        </authorList>
    </citation>
    <scope>NUCLEOTIDE SEQUENCE</scope>
    <source>
        <strain evidence="5">BICM</strain>
    </source>
</reference>
<name>A0A8J6AWL4_9EUKA</name>
<dbReference type="GO" id="GO:0005858">
    <property type="term" value="C:axonemal dynein complex"/>
    <property type="evidence" value="ECO:0007669"/>
    <property type="project" value="TreeGrafter"/>
</dbReference>
<evidence type="ECO:0000256" key="3">
    <source>
        <dbReference type="SAM" id="MobiDB-lite"/>
    </source>
</evidence>
<evidence type="ECO:0000313" key="5">
    <source>
        <dbReference type="EMBL" id="KAG9393405.1"/>
    </source>
</evidence>
<proteinExistence type="inferred from homology"/>
<dbReference type="GO" id="GO:0051959">
    <property type="term" value="F:dynein light intermediate chain binding"/>
    <property type="evidence" value="ECO:0007669"/>
    <property type="project" value="InterPro"/>
</dbReference>
<dbReference type="Proteomes" id="UP000717585">
    <property type="component" value="Unassembled WGS sequence"/>
</dbReference>
<dbReference type="Gene3D" id="1.20.920.20">
    <property type="match status" value="1"/>
</dbReference>
<feature type="coiled-coil region" evidence="2">
    <location>
        <begin position="3293"/>
        <end position="3341"/>
    </location>
</feature>
<protein>
    <submittedName>
        <fullName evidence="5">Dynein heavy chain N-terminal region 1</fullName>
    </submittedName>
</protein>
<dbReference type="Pfam" id="PF08385">
    <property type="entry name" value="DHC_N1"/>
    <property type="match status" value="1"/>
</dbReference>
<sequence>MPPLATTLPVVVEWLLSNSLNIIHSGDVRQSIRSLFLKDEVSKQIQGFAKSTEPSHVIICFRPSKEHGGDRASCPRPGLIDVYSSSLKTTKAIFFIKRAPQQYLDEEENIQREELFSLDLFSFGEIHGSVLDAYETVLRDVFLPLLTARATEEWGSTRISQRKDFLKLLSTFSDFLVDLRQSTAHGAVLSAPDTVVHMLEDAQRTQQSISDAEVMRHTENLCRRWCDEVEAVLRAQSPSDYGCANTSSPHAELTYWRVRVAHLTALAQQLRKREYRVAGNLIARVKPRSAKRWKNLENNIPSALVAAKENCKSVTSLEHHLLRLSDADMSLEELQAKFSPFFNSLRTLITTTRLLPVARIAALVVTVAEHISNRAVGFIEETLRASDEERVTLAILAKVRPTAEYNLILDDLSRASSTLEMFTRQYRLMQDQLVAHKSRSSMELNNIDAVIQLSRRLEAIVDVILTVRQYVELAPTGKWQLQLAVETVGMSDELLACHMSKFDMVIESFKDSLDDLRSSLVDDLDRRFRALVSTDSLSTDYMASLRLLTELDRTVHTEEIVKDVHGKLVSLATKFGTVIEFTLQCFEQDKRNPPVVTDAPPLAGRVVWVRKLIDRIESLMTIFGRNETLVASPECRRIITRYNVAMRSLTEYETILHQAWFDAASKITRDALETPLLTISEPEDADDASTLRRPRVSVLSVAVPISVMVQIAESNTMKRLGLEVPPTLDSIAQCETRLLILRQTMDETVRAYEESMQGVTPVLFPFVEAVMRPVVDALMPGVTGLVRWASSNTDAFFTRVDAKLEAAAHSIAVVRDIIAEEVRPVLLEAGSTPLDLSVSQDVSKAKIRLDQILDKLETTLMAADADPDTIADLVEVIEYKFASQIRDAMLAAVESFTRSLRSVNVPEPPVADEDAVETDATFHKHTTAISGFTAALTKFKPAGPVACNVGVMLSLDSVHQRPTLEDAASVFVSRLVSRIVELCPHLSMPMVDLLAEEEKPETSWTTMPRETDENSDTASSIYFSDELEDTPPVILRDPELYDALARLWSGLVDYSPDVCRVIDGTRMFNVLKLPPTSEIENVAFVERKISQIVALDTLASEVPVIVQIGPVAVDLGPVMSAFKAERKTMLDILSRQTRDSLLGQLSDLNMQAAHTLDALAVEPDNLETLQTVTTVVNQAMGLATDFKAFSEVASSTLSFLQAVGVPLSPTELGLEQTCADMSSKIAVAYEQCRTSIAKSRTAFQLQLGERVRSTVVDWIQLKNDIDSTGPGPTFARELTKAAGQGGEGLFAEAHPETWAALCAADARCCSFIVGLEARLPIAETLNSSEDGFGLAVTDFTDMDEVLAELKAAKACIDLFFETFKTLNAIYKKPWNTADMSPCSTLKAKAAKLPVRLLRASPIFQSLHAILTRHTDVIAPHIAMMVDAGVTGTHWIALGNTIGVLLPTVDTTTVADVCRIEALPGAEEAILATVQAAETEMTLRTGVRSVAERWDAETLTVSQRDVGGRALLAVDDESLARMLAMMATDITDLANIAVSDSSVLDRALVTDLTHAHTLLSMIQSPHSRFIQQISLYHRISNDLEYLRPISKIDSEILEHPALPWSAFPSTAAKDVLAAYGSIVDLIVSISQLHHRSAPTGLLFALTERWQQLSAQFAEENLAHFISRATFAVPQLAGLSYDAVVELLIQPCTLWPASTVARIIPHATGLTVRDGAIVAVQTDTIPLPLPSPIVVPDNTTAMVWLPLLFDGVRSALQIHRVCAVAAFSQLSVPAEALRYCLSLKLAPAAVLLGLLTVYDNAIPKLVQERADRPLPTPTAIAQSSAVGSPRSSASTLGLGLASMQKKSRRPSVAGERASTRGSVRGSIVAPPPVFEKSPAFAQLLTVAEDCLPYRQLVGIIRSNNREVDRVMFSLINGKLTEQEAIALGAQCIISASAEVLVNGESFTTVGGVQEDIIESVESAVDAIKAKPVPLRSEALQFGQLPTLVRELCALASPESPTVSEIRARRRAYTWLIKPVVRIRLCEFVPGFSIGSKLRAMAPDTLDAALHLANSHLCQMPPLTSVIFTHQVPEAALTLLGVDPLVDPTPETMLAALTAGHPLVAVYSPGTCPSDVMCHAYHAMEVPRAIDHTTESTLEAASSTRAIALPTVLLPDDRADMGVTPYYTPESPYIARAMIIGPCTKLHGLLLQKATVLDLTAPERAIQVVSRMFGADQLDETSKPDAALAKVLAHADLFLLALNKSQEYVLSIDVIRMVVYATSDVAGALGLDATILIDLCMDAVSQCTSQPEMKAVLAYTLATLISGRHADAVLAMECIETAVGVQVPDYAAATAEVVEGAKTPGGGVIHPAVVEIMRKAAADNAADATLRQWLLVACKAKQVTLVASRDATSCIQKHLDAIGITKTPVAVGMNSPAPPDAAVVIRIAAVIPKLPPAFPGCILSDSAPDSATLPLDSAHPAARHAKGVELAISRSMDAKAAANCLLHWATAHGMVTPADLTAFITTHDLEVGLSAAGAPFLPIHADPTLQRAPFMLGAADVDEVGLVPVTKPVLGMPPPIVPALAVPVLRALHAYLLEGRDDVSLLVADGVSPAFIRLVLSLTGVISDSGTAVYAANTVSRIKIVTCDSTDSVERIKMALESVPSNEVKYGRRDRLLVISSVTQGSRFVPFTLPGDVEDGAPYTVDGRLERTTPTVALFAAMVATRPDFEKVLAQAQPVAHGKHAPPPPTEFSYEDALLFSGSLFDKITGNSTLPAVSQLSPRAPARMRRDESDKLLARTQSQVSVDAQLRHFVTYAYTFGLAEPDTPYPVICANAAAATVPSSQLDHILAVLDADPVPVTPRGGNLWPSISFDRLMSKMRARIALWEPFTVTGPPRSGRHTLLSQVAVEFDLDIVAPTSIGHFAETVREAVLSDTRVLVVVDTPSPNPTLLTGFGLCGILSANDFALVSEHVSAQTTHDVEAALLRAALVVTVGVAPGLESRTLAVRPPTTEEFIAGAVLKHRIDSTDSRTLVRVADRVLYLNKTPLDAEIVSDLCHTFLRLQGELEAIDLHNRAVAEQTLASFQAAELAAEGKLDELNTARIRTDRLVADLHATIERLTVASANVEELKVSLAEARLTAQRQETTLLIAQTALKDRLDARAGPMLAAREAINSLDPDALVAIRGMRNPPSLVRRVVDCLMILLRRPLKPVGTVDVTLRCIEDGIDFGRRVREGDVVTVIESATDVSQLTDADFVHSLTRINPDEMTDEDHELLQPYLEARDFTWTHASRSFLSLASVVEFLHAMAKYHAETVEAAPLTAELAQLTREHDAAEAELSGCEAKLSEAESQATALRGELSRVAAEKVASEEERARLTKLTTSAGRLTTDLASIRASWEQTLKAVRATSDIRGTRTALAAVTVNLPSQLVAVTAGEIGLILEGLCVPHTAPPYATDAVKGSFVAKSVREQLGPFSAFIEPLLSMRLPIADLEGTNGRDVAHLTLMKLDTLGIPPTADALIPAMAVLHGTKTPLLVDPCATVAGPMMGLFGATLVDEAAFLAGAVPDGPVVVQITDAVPEVALEDRQVIYLAAEDPVPVNHVQTIQVDYFRSSLPTIITDRMLYIKSPEIHRRCHKIRCDLLAEHAASSRLDVETIKVVCENTNGAFSTSQAAVDSLAQLRQATFDVEGRLTELNAQLATASRESAHIASISAMCASLVSASHDIGATVSLDDLVLIMRAAGSPVVNLIHLVFYQLAPEERFVWCVMAGLSHAKTTGGIGEDEAVVIVEAIRILRAAEPTKPSGLSSPPFLSEPVLHILKQLRPFAELVAASTDQTLGKLWTTWLSSPTPETTPIPPPGTALSPWMRMLLIILTRPDRALHATLAIIANHGPCPVDPMLLMASGQPTSTERIPNCTGFGNCLQILDPRYSALFVVPNEPLDPEQTFAHAISLLSISHTAPLLLCPSDVYHGLRIGVDAVLEQAMGVGRCIVLIMTSKCVDLAQRGLLPWLSVLTPDYDTKRATTTKLAVIADESLLEPVTAIIRRRVEVYRDHWPRCPATALCSVAATTNPTSFVFDETNLFVHALYTRALFSAALTLTTRTCACFTIPFSPSNLAPLARWMASFVKLVDVQKLEADGSVESETYRYIIADAINRLTDAAAYGPAVQTTLMLILNGLALPEAIGDSVRETTIGAITLPRTLSRSSFVSAGSRVPVDGDLAFPAKHPLNHGSLMLRLTIDALEAGLGRLFGMTLQRPAPPAVAKPPPTDSFRGRLLDSIKVPDTGVVSTVDPFSLPMGMQNSQLAAQAQLMQLPDPHWDAVCARPIAGVEFVAQAHARYVRDLFAHAESDAIPLALLAAVPNGMSVARLLAAHSIGMPSHRIANVLGMPQATPLRSSTPVALVPTVAWDVFGAPASSTDVARAYLLWGGSEASPASLSDAEWHALDEKMGGSAADQAPTDKARRSRVERLAWRVVQLGPTYTVQLVDESSLHRGVGLGDFPDTVPSSRVIAYNAAKAVPLASESTLGIVDDEDSAIRHVCLKALIQMCISAGFHGVTTGTISKFVLGAMLSTTIGNPRHLEPLASGVAE</sequence>
<evidence type="ECO:0000256" key="2">
    <source>
        <dbReference type="SAM" id="Coils"/>
    </source>
</evidence>